<evidence type="ECO:0000256" key="3">
    <source>
        <dbReference type="ARBA" id="ARBA00022989"/>
    </source>
</evidence>
<proteinExistence type="predicted"/>
<dbReference type="PANTHER" id="PTHR31465">
    <property type="entry name" value="PROTEIN RTA1-RELATED"/>
    <property type="match status" value="1"/>
</dbReference>
<dbReference type="EMBL" id="MU858080">
    <property type="protein sequence ID" value="KAK4215380.1"/>
    <property type="molecule type" value="Genomic_DNA"/>
</dbReference>
<protein>
    <submittedName>
        <fullName evidence="6">Sphingoid long-chain base transporter RSB1</fullName>
    </submittedName>
</protein>
<organism evidence="6 7">
    <name type="scientific">Rhypophila decipiens</name>
    <dbReference type="NCBI Taxonomy" id="261697"/>
    <lineage>
        <taxon>Eukaryota</taxon>
        <taxon>Fungi</taxon>
        <taxon>Dikarya</taxon>
        <taxon>Ascomycota</taxon>
        <taxon>Pezizomycotina</taxon>
        <taxon>Sordariomycetes</taxon>
        <taxon>Sordariomycetidae</taxon>
        <taxon>Sordariales</taxon>
        <taxon>Naviculisporaceae</taxon>
        <taxon>Rhypophila</taxon>
    </lineage>
</organism>
<evidence type="ECO:0000313" key="7">
    <source>
        <dbReference type="Proteomes" id="UP001301769"/>
    </source>
</evidence>
<gene>
    <name evidence="6" type="ORF">QBC37DRAFT_419182</name>
</gene>
<evidence type="ECO:0000256" key="2">
    <source>
        <dbReference type="ARBA" id="ARBA00022692"/>
    </source>
</evidence>
<keyword evidence="2 5" id="KW-0812">Transmembrane</keyword>
<feature type="transmembrane region" description="Helical" evidence="5">
    <location>
        <begin position="101"/>
        <end position="124"/>
    </location>
</feature>
<keyword evidence="3 5" id="KW-1133">Transmembrane helix</keyword>
<feature type="transmembrane region" description="Helical" evidence="5">
    <location>
        <begin position="239"/>
        <end position="259"/>
    </location>
</feature>
<keyword evidence="7" id="KW-1185">Reference proteome</keyword>
<accession>A0AAN7BBZ0</accession>
<dbReference type="Proteomes" id="UP001301769">
    <property type="component" value="Unassembled WGS sequence"/>
</dbReference>
<feature type="transmembrane region" description="Helical" evidence="5">
    <location>
        <begin position="279"/>
        <end position="303"/>
    </location>
</feature>
<evidence type="ECO:0000313" key="6">
    <source>
        <dbReference type="EMBL" id="KAK4215380.1"/>
    </source>
</evidence>
<feature type="transmembrane region" description="Helical" evidence="5">
    <location>
        <begin position="182"/>
        <end position="204"/>
    </location>
</feature>
<sequence length="331" mass="36550">MSLPNLPPGVPPLPPNVVVFGPGSNCTVDICPLQFSVYGYRPSLAANISLIALYAVAAVIHIYLGFRWKQWWFMACMLLGAANAIIGYIGRVMMHYNPFNFAAFMLQIICVTTGPVYYCAAIYITIALTINHLSPTLSRFKPKLFYYIFIPCDLFSLALQAAGGGLSTSTSGKSQTGVDLALVGLSFQVFTIVLFCAFFGDYLYRYFRSGVWKSNIAQSRMLKGSGHDGKGRLSPMTRLKLFFGFMVVAILLILARCSYRLAELHEGYRGEMIRDEGLFIGLEGVIILASVYCLMIGHPGLVFKSDVLGKSRASESDELHSQHELQPQTTK</sequence>
<dbReference type="AlphaFoldDB" id="A0AAN7BBZ0"/>
<feature type="transmembrane region" description="Helical" evidence="5">
    <location>
        <begin position="144"/>
        <end position="162"/>
    </location>
</feature>
<evidence type="ECO:0000256" key="5">
    <source>
        <dbReference type="SAM" id="Phobius"/>
    </source>
</evidence>
<dbReference type="Pfam" id="PF04479">
    <property type="entry name" value="RTA1"/>
    <property type="match status" value="1"/>
</dbReference>
<evidence type="ECO:0000256" key="4">
    <source>
        <dbReference type="ARBA" id="ARBA00023136"/>
    </source>
</evidence>
<feature type="transmembrane region" description="Helical" evidence="5">
    <location>
        <begin position="44"/>
        <end position="64"/>
    </location>
</feature>
<reference evidence="6" key="1">
    <citation type="journal article" date="2023" name="Mol. Phylogenet. Evol.">
        <title>Genome-scale phylogeny and comparative genomics of the fungal order Sordariales.</title>
        <authorList>
            <person name="Hensen N."/>
            <person name="Bonometti L."/>
            <person name="Westerberg I."/>
            <person name="Brannstrom I.O."/>
            <person name="Guillou S."/>
            <person name="Cros-Aarteil S."/>
            <person name="Calhoun S."/>
            <person name="Haridas S."/>
            <person name="Kuo A."/>
            <person name="Mondo S."/>
            <person name="Pangilinan J."/>
            <person name="Riley R."/>
            <person name="LaButti K."/>
            <person name="Andreopoulos B."/>
            <person name="Lipzen A."/>
            <person name="Chen C."/>
            <person name="Yan M."/>
            <person name="Daum C."/>
            <person name="Ng V."/>
            <person name="Clum A."/>
            <person name="Steindorff A."/>
            <person name="Ohm R.A."/>
            <person name="Martin F."/>
            <person name="Silar P."/>
            <person name="Natvig D.O."/>
            <person name="Lalanne C."/>
            <person name="Gautier V."/>
            <person name="Ament-Velasquez S.L."/>
            <person name="Kruys A."/>
            <person name="Hutchinson M.I."/>
            <person name="Powell A.J."/>
            <person name="Barry K."/>
            <person name="Miller A.N."/>
            <person name="Grigoriev I.V."/>
            <person name="Debuchy R."/>
            <person name="Gladieux P."/>
            <person name="Hiltunen Thoren M."/>
            <person name="Johannesson H."/>
        </authorList>
    </citation>
    <scope>NUCLEOTIDE SEQUENCE</scope>
    <source>
        <strain evidence="6">PSN293</strain>
    </source>
</reference>
<comment type="caution">
    <text evidence="6">The sequence shown here is derived from an EMBL/GenBank/DDBJ whole genome shotgun (WGS) entry which is preliminary data.</text>
</comment>
<dbReference type="PANTHER" id="PTHR31465:SF9">
    <property type="entry name" value="SPHINGOID LONG-CHAIN BASE TRANSPORTER RSB1"/>
    <property type="match status" value="1"/>
</dbReference>
<keyword evidence="4 5" id="KW-0472">Membrane</keyword>
<dbReference type="GO" id="GO:0000324">
    <property type="term" value="C:fungal-type vacuole"/>
    <property type="evidence" value="ECO:0007669"/>
    <property type="project" value="TreeGrafter"/>
</dbReference>
<feature type="transmembrane region" description="Helical" evidence="5">
    <location>
        <begin position="71"/>
        <end position="89"/>
    </location>
</feature>
<dbReference type="InterPro" id="IPR007568">
    <property type="entry name" value="RTA1"/>
</dbReference>
<reference evidence="6" key="2">
    <citation type="submission" date="2023-05" db="EMBL/GenBank/DDBJ databases">
        <authorList>
            <consortium name="Lawrence Berkeley National Laboratory"/>
            <person name="Steindorff A."/>
            <person name="Hensen N."/>
            <person name="Bonometti L."/>
            <person name="Westerberg I."/>
            <person name="Brannstrom I.O."/>
            <person name="Guillou S."/>
            <person name="Cros-Aarteil S."/>
            <person name="Calhoun S."/>
            <person name="Haridas S."/>
            <person name="Kuo A."/>
            <person name="Mondo S."/>
            <person name="Pangilinan J."/>
            <person name="Riley R."/>
            <person name="Labutti K."/>
            <person name="Andreopoulos B."/>
            <person name="Lipzen A."/>
            <person name="Chen C."/>
            <person name="Yanf M."/>
            <person name="Daum C."/>
            <person name="Ng V."/>
            <person name="Clum A."/>
            <person name="Ohm R."/>
            <person name="Martin F."/>
            <person name="Silar P."/>
            <person name="Natvig D."/>
            <person name="Lalanne C."/>
            <person name="Gautier V."/>
            <person name="Ament-Velasquez S.L."/>
            <person name="Kruys A."/>
            <person name="Hutchinson M.I."/>
            <person name="Powell A.J."/>
            <person name="Barry K."/>
            <person name="Miller A.N."/>
            <person name="Grigoriev I.V."/>
            <person name="Debuchy R."/>
            <person name="Gladieux P."/>
            <person name="Thoren M.H."/>
            <person name="Johannesson H."/>
        </authorList>
    </citation>
    <scope>NUCLEOTIDE SEQUENCE</scope>
    <source>
        <strain evidence="6">PSN293</strain>
    </source>
</reference>
<comment type="subcellular location">
    <subcellularLocation>
        <location evidence="1">Membrane</location>
        <topology evidence="1">Multi-pass membrane protein</topology>
    </subcellularLocation>
</comment>
<name>A0AAN7BBZ0_9PEZI</name>
<dbReference type="GO" id="GO:0005886">
    <property type="term" value="C:plasma membrane"/>
    <property type="evidence" value="ECO:0007669"/>
    <property type="project" value="TreeGrafter"/>
</dbReference>
<evidence type="ECO:0000256" key="1">
    <source>
        <dbReference type="ARBA" id="ARBA00004141"/>
    </source>
</evidence>